<proteinExistence type="predicted"/>
<name>X1UM19_9ZZZZ</name>
<organism evidence="1">
    <name type="scientific">marine sediment metagenome</name>
    <dbReference type="NCBI Taxonomy" id="412755"/>
    <lineage>
        <taxon>unclassified sequences</taxon>
        <taxon>metagenomes</taxon>
        <taxon>ecological metagenomes</taxon>
    </lineage>
</organism>
<dbReference type="AlphaFoldDB" id="X1UM19"/>
<evidence type="ECO:0008006" key="2">
    <source>
        <dbReference type="Google" id="ProtNLM"/>
    </source>
</evidence>
<gene>
    <name evidence="1" type="ORF">S12H4_28922</name>
</gene>
<dbReference type="SUPFAM" id="SSF53756">
    <property type="entry name" value="UDP-Glycosyltransferase/glycogen phosphorylase"/>
    <property type="match status" value="1"/>
</dbReference>
<reference evidence="1" key="1">
    <citation type="journal article" date="2014" name="Front. Microbiol.">
        <title>High frequency of phylogenetically diverse reductive dehalogenase-homologous genes in deep subseafloor sedimentary metagenomes.</title>
        <authorList>
            <person name="Kawai M."/>
            <person name="Futagami T."/>
            <person name="Toyoda A."/>
            <person name="Takaki Y."/>
            <person name="Nishi S."/>
            <person name="Hori S."/>
            <person name="Arai W."/>
            <person name="Tsubouchi T."/>
            <person name="Morono Y."/>
            <person name="Uchiyama I."/>
            <person name="Ito T."/>
            <person name="Fujiyama A."/>
            <person name="Inagaki F."/>
            <person name="Takami H."/>
        </authorList>
    </citation>
    <scope>NUCLEOTIDE SEQUENCE</scope>
    <source>
        <strain evidence="1">Expedition CK06-06</strain>
    </source>
</reference>
<dbReference type="EMBL" id="BARW01016639">
    <property type="protein sequence ID" value="GAI93399.1"/>
    <property type="molecule type" value="Genomic_DNA"/>
</dbReference>
<comment type="caution">
    <text evidence="1">The sequence shown here is derived from an EMBL/GenBank/DDBJ whole genome shotgun (WGS) entry which is preliminary data.</text>
</comment>
<evidence type="ECO:0000313" key="1">
    <source>
        <dbReference type="EMBL" id="GAI93399.1"/>
    </source>
</evidence>
<accession>X1UM19</accession>
<sequence>MRFICKLNIDKIVENFGIGMLADPSQMYRSVDMLLESDPCGDMTGTAAEAMASGCPVILTEGEEHANMKCRNSPGDIADAVVQLWNRMKDKPELEKKKAREIAVKYYNIENTIKGMLKLYQEFFNVG</sequence>
<protein>
    <recommendedName>
        <fullName evidence="2">Glycosyl transferase family 1 domain-containing protein</fullName>
    </recommendedName>
</protein>
<dbReference type="Gene3D" id="3.40.50.2000">
    <property type="entry name" value="Glycogen Phosphorylase B"/>
    <property type="match status" value="1"/>
</dbReference>